<evidence type="ECO:0000256" key="4">
    <source>
        <dbReference type="ARBA" id="ARBA00022833"/>
    </source>
</evidence>
<dbReference type="GO" id="GO:0003729">
    <property type="term" value="F:mRNA binding"/>
    <property type="evidence" value="ECO:0007669"/>
    <property type="project" value="InterPro"/>
</dbReference>
<evidence type="ECO:0000256" key="5">
    <source>
        <dbReference type="PROSITE-ProRule" id="PRU00723"/>
    </source>
</evidence>
<keyword evidence="1 5" id="KW-0479">Metal-binding</keyword>
<keyword evidence="2" id="KW-0677">Repeat</keyword>
<name>A0AA36I3L6_9DINO</name>
<feature type="domain" description="C3H1-type" evidence="6">
    <location>
        <begin position="20"/>
        <end position="47"/>
    </location>
</feature>
<evidence type="ECO:0000313" key="8">
    <source>
        <dbReference type="Proteomes" id="UP001178507"/>
    </source>
</evidence>
<feature type="zinc finger region" description="C3H1-type" evidence="5">
    <location>
        <begin position="55"/>
        <end position="82"/>
    </location>
</feature>
<organism evidence="7 8">
    <name type="scientific">Effrenium voratum</name>
    <dbReference type="NCBI Taxonomy" id="2562239"/>
    <lineage>
        <taxon>Eukaryota</taxon>
        <taxon>Sar</taxon>
        <taxon>Alveolata</taxon>
        <taxon>Dinophyceae</taxon>
        <taxon>Suessiales</taxon>
        <taxon>Symbiodiniaceae</taxon>
        <taxon>Effrenium</taxon>
    </lineage>
</organism>
<dbReference type="PROSITE" id="PS50103">
    <property type="entry name" value="ZF_C3H1"/>
    <property type="match status" value="2"/>
</dbReference>
<dbReference type="GO" id="GO:0008270">
    <property type="term" value="F:zinc ion binding"/>
    <property type="evidence" value="ECO:0007669"/>
    <property type="project" value="UniProtKB-KW"/>
</dbReference>
<dbReference type="PANTHER" id="PTHR12547">
    <property type="entry name" value="CCCH ZINC FINGER/TIS11-RELATED"/>
    <property type="match status" value="1"/>
</dbReference>
<proteinExistence type="predicted"/>
<evidence type="ECO:0000256" key="2">
    <source>
        <dbReference type="ARBA" id="ARBA00022737"/>
    </source>
</evidence>
<dbReference type="SMART" id="SM00356">
    <property type="entry name" value="ZnF_C3H1"/>
    <property type="match status" value="2"/>
</dbReference>
<comment type="caution">
    <text evidence="7">The sequence shown here is derived from an EMBL/GenBank/DDBJ whole genome shotgun (WGS) entry which is preliminary data.</text>
</comment>
<keyword evidence="3 5" id="KW-0863">Zinc-finger</keyword>
<dbReference type="InterPro" id="IPR036855">
    <property type="entry name" value="Znf_CCCH_sf"/>
</dbReference>
<evidence type="ECO:0000313" key="7">
    <source>
        <dbReference type="EMBL" id="CAJ1380397.1"/>
    </source>
</evidence>
<dbReference type="Proteomes" id="UP001178507">
    <property type="component" value="Unassembled WGS sequence"/>
</dbReference>
<protein>
    <recommendedName>
        <fullName evidence="6">C3H1-type domain-containing protein</fullName>
    </recommendedName>
</protein>
<gene>
    <name evidence="7" type="ORF">EVOR1521_LOCUS8347</name>
</gene>
<keyword evidence="8" id="KW-1185">Reference proteome</keyword>
<evidence type="ECO:0000259" key="6">
    <source>
        <dbReference type="PROSITE" id="PS50103"/>
    </source>
</evidence>
<dbReference type="Gene3D" id="4.10.1000.10">
    <property type="entry name" value="Zinc finger, CCCH-type"/>
    <property type="match status" value="2"/>
</dbReference>
<dbReference type="InterPro" id="IPR000571">
    <property type="entry name" value="Znf_CCCH"/>
</dbReference>
<evidence type="ECO:0000256" key="1">
    <source>
        <dbReference type="ARBA" id="ARBA00022723"/>
    </source>
</evidence>
<feature type="zinc finger region" description="C3H1-type" evidence="5">
    <location>
        <begin position="20"/>
        <end position="47"/>
    </location>
</feature>
<feature type="domain" description="C3H1-type" evidence="6">
    <location>
        <begin position="55"/>
        <end position="82"/>
    </location>
</feature>
<accession>A0AA36I3L6</accession>
<reference evidence="7" key="1">
    <citation type="submission" date="2023-08" db="EMBL/GenBank/DDBJ databases">
        <authorList>
            <person name="Chen Y."/>
            <person name="Shah S."/>
            <person name="Dougan E. K."/>
            <person name="Thang M."/>
            <person name="Chan C."/>
        </authorList>
    </citation>
    <scope>NUCLEOTIDE SEQUENCE</scope>
</reference>
<evidence type="ECO:0000256" key="3">
    <source>
        <dbReference type="ARBA" id="ARBA00022771"/>
    </source>
</evidence>
<keyword evidence="4 5" id="KW-0862">Zinc</keyword>
<dbReference type="PANTHER" id="PTHR12547:SF18">
    <property type="entry name" value="PROTEIN TIS11"/>
    <property type="match status" value="1"/>
</dbReference>
<dbReference type="SUPFAM" id="SSF90229">
    <property type="entry name" value="CCCH zinc finger"/>
    <property type="match status" value="2"/>
</dbReference>
<dbReference type="Pfam" id="PF00642">
    <property type="entry name" value="zf-CCCH"/>
    <property type="match status" value="2"/>
</dbReference>
<sequence length="167" mass="18665">MAANQVIEDEIAWKSKKRFYKQTRLCSFHQAGACKRGSACNFAHSDTDLKEMPDFSKTRICKSFAIGCCELGDACSFAHGQHELVQAKKLNRKAKEEAKKMMAPPQVARKGTPCSYSDEEEATLSTRCHSEGSRSSEGLFEAHFFEGIPDLWQRSRYDATGCLVISV</sequence>
<dbReference type="InterPro" id="IPR045877">
    <property type="entry name" value="ZFP36-like"/>
</dbReference>
<dbReference type="AlphaFoldDB" id="A0AA36I3L6"/>
<dbReference type="EMBL" id="CAUJNA010000709">
    <property type="protein sequence ID" value="CAJ1380397.1"/>
    <property type="molecule type" value="Genomic_DNA"/>
</dbReference>